<dbReference type="AlphaFoldDB" id="A0A5N5QIW0"/>
<dbReference type="EMBL" id="SSOP01000104">
    <property type="protein sequence ID" value="KAB5591463.1"/>
    <property type="molecule type" value="Genomic_DNA"/>
</dbReference>
<protein>
    <recommendedName>
        <fullName evidence="2">Cyanovirin-N domain-containing protein</fullName>
    </recommendedName>
</protein>
<keyword evidence="4" id="KW-1185">Reference proteome</keyword>
<dbReference type="Proteomes" id="UP000383932">
    <property type="component" value="Unassembled WGS sequence"/>
</dbReference>
<gene>
    <name evidence="3" type="ORF">CTheo_5108</name>
</gene>
<keyword evidence="1" id="KW-0732">Signal</keyword>
<feature type="domain" description="Cyanovirin-N" evidence="2">
    <location>
        <begin position="26"/>
        <end position="72"/>
    </location>
</feature>
<feature type="signal peptide" evidence="1">
    <location>
        <begin position="1"/>
        <end position="22"/>
    </location>
</feature>
<evidence type="ECO:0000313" key="4">
    <source>
        <dbReference type="Proteomes" id="UP000383932"/>
    </source>
</evidence>
<evidence type="ECO:0000259" key="2">
    <source>
        <dbReference type="Pfam" id="PF08881"/>
    </source>
</evidence>
<dbReference type="Gene3D" id="2.30.60.10">
    <property type="entry name" value="Cyanovirin-N"/>
    <property type="match status" value="1"/>
</dbReference>
<dbReference type="InterPro" id="IPR011058">
    <property type="entry name" value="Cyanovirin-N"/>
</dbReference>
<dbReference type="SUPFAM" id="SSF51322">
    <property type="entry name" value="Cyanovirin-N"/>
    <property type="match status" value="1"/>
</dbReference>
<dbReference type="Pfam" id="PF08881">
    <property type="entry name" value="CVNH"/>
    <property type="match status" value="1"/>
</dbReference>
<evidence type="ECO:0000256" key="1">
    <source>
        <dbReference type="SAM" id="SignalP"/>
    </source>
</evidence>
<reference evidence="3 4" key="1">
    <citation type="journal article" date="2019" name="Fungal Biol. Biotechnol.">
        <title>Draft genome sequence of fastidious pathogen Ceratobasidium theobromae, which causes vascular-streak dieback in Theobroma cacao.</title>
        <authorList>
            <person name="Ali S.S."/>
            <person name="Asman A."/>
            <person name="Shao J."/>
            <person name="Firmansyah A.P."/>
            <person name="Susilo A.W."/>
            <person name="Rosmana A."/>
            <person name="McMahon P."/>
            <person name="Junaid M."/>
            <person name="Guest D."/>
            <person name="Kheng T.Y."/>
            <person name="Meinhardt L.W."/>
            <person name="Bailey B.A."/>
        </authorList>
    </citation>
    <scope>NUCLEOTIDE SEQUENCE [LARGE SCALE GENOMIC DNA]</scope>
    <source>
        <strain evidence="3 4">CT2</strain>
    </source>
</reference>
<accession>A0A5N5QIW0</accession>
<proteinExistence type="predicted"/>
<organism evidence="3 4">
    <name type="scientific">Ceratobasidium theobromae</name>
    <dbReference type="NCBI Taxonomy" id="1582974"/>
    <lineage>
        <taxon>Eukaryota</taxon>
        <taxon>Fungi</taxon>
        <taxon>Dikarya</taxon>
        <taxon>Basidiomycota</taxon>
        <taxon>Agaricomycotina</taxon>
        <taxon>Agaricomycetes</taxon>
        <taxon>Cantharellales</taxon>
        <taxon>Ceratobasidiaceae</taxon>
        <taxon>Ceratobasidium</taxon>
    </lineage>
</organism>
<comment type="caution">
    <text evidence="3">The sequence shown here is derived from an EMBL/GenBank/DDBJ whole genome shotgun (WGS) entry which is preliminary data.</text>
</comment>
<dbReference type="InterPro" id="IPR036673">
    <property type="entry name" value="Cyanovirin-N_sf"/>
</dbReference>
<dbReference type="OrthoDB" id="3068152at2759"/>
<sequence length="75" mass="7701">MHFANLLAFAGASLVAVSGVQAANNFGATCNSISMTSNSALRANCRKVNGSYSTSTLDLSRCVVNINGNLGCQSK</sequence>
<evidence type="ECO:0000313" key="3">
    <source>
        <dbReference type="EMBL" id="KAB5591463.1"/>
    </source>
</evidence>
<name>A0A5N5QIW0_9AGAM</name>
<feature type="chain" id="PRO_5024448624" description="Cyanovirin-N domain-containing protein" evidence="1">
    <location>
        <begin position="23"/>
        <end position="75"/>
    </location>
</feature>